<feature type="compositionally biased region" description="Polar residues" evidence="1">
    <location>
        <begin position="426"/>
        <end position="446"/>
    </location>
</feature>
<feature type="compositionally biased region" description="Basic and acidic residues" evidence="1">
    <location>
        <begin position="213"/>
        <end position="229"/>
    </location>
</feature>
<evidence type="ECO:0000256" key="1">
    <source>
        <dbReference type="SAM" id="MobiDB-lite"/>
    </source>
</evidence>
<gene>
    <name evidence="2" type="ORF">ADUPG1_006810</name>
</gene>
<feature type="region of interest" description="Disordered" evidence="1">
    <location>
        <begin position="524"/>
        <end position="579"/>
    </location>
</feature>
<keyword evidence="3" id="KW-1185">Reference proteome</keyword>
<feature type="region of interest" description="Disordered" evidence="1">
    <location>
        <begin position="421"/>
        <end position="491"/>
    </location>
</feature>
<comment type="caution">
    <text evidence="2">The sequence shown here is derived from an EMBL/GenBank/DDBJ whole genome shotgun (WGS) entry which is preliminary data.</text>
</comment>
<feature type="region of interest" description="Disordered" evidence="1">
    <location>
        <begin position="213"/>
        <end position="275"/>
    </location>
</feature>
<sequence length="579" mass="65535">MPEPKVSTSTKSKKVKLSVLQPETLISNPPPRFSSFDPTKNIHLVERKRAQAKCDTITQSLWRASEKHPESREAVSEHEPSTEREVSTGHEASFEREGVEEHESLPKPEEIDDSIPPEVPSELAPVRKPQTQKNRTIQSKKTRKIGVYNPSQAALHSPLAASSIVDSAHLAASDEEIERARQQYSRIKSLIHEAKKEHKAKRDAVERMDRQMAEELEKERENARMEALKRQKKLKQQRRAKASEGLAALEQQTSNRQTQMKKLRRESKQLKEKFGKVPRFLKMEQDFDRREQNHVTNKHKEFLGRFKMAEGEEEFGRPSRSSSTQARYSKIGKNVWQSEQQIIYGMTKKGHLEAKKKEKERLKKYAELVHKRNQRKYSSPIRQVLGKAGLIDSKGPDAHWERSHIFEEELHLRELELERQLKQGKRSASYSSGTTQKSPYTSSSPSLIGKGVSAAGSAAPTTTISRLSGASRKTPTGIPGVSSMYRSASSAPADIDTLAGEASVLAIESSKAKLAALKDLGLFGASSEPKIDETEKEEEVVVKPEEKKTEIKKPSEEKKPVDEKEEEDFDEDFDDDFDE</sequence>
<feature type="compositionally biased region" description="Basic and acidic residues" evidence="1">
    <location>
        <begin position="64"/>
        <end position="109"/>
    </location>
</feature>
<reference evidence="2" key="1">
    <citation type="submission" date="2022-03" db="EMBL/GenBank/DDBJ databases">
        <title>Draft genome sequence of Aduncisulcus paluster, a free-living microaerophilic Fornicata.</title>
        <authorList>
            <person name="Yuyama I."/>
            <person name="Kume K."/>
            <person name="Tamura T."/>
            <person name="Inagaki Y."/>
            <person name="Hashimoto T."/>
        </authorList>
    </citation>
    <scope>NUCLEOTIDE SEQUENCE</scope>
    <source>
        <strain evidence="2">NY0171</strain>
    </source>
</reference>
<feature type="compositionally biased region" description="Basic and acidic residues" evidence="1">
    <location>
        <begin position="266"/>
        <end position="275"/>
    </location>
</feature>
<feature type="compositionally biased region" description="Basic residues" evidence="1">
    <location>
        <begin position="230"/>
        <end position="240"/>
    </location>
</feature>
<dbReference type="EMBL" id="BQXS01010042">
    <property type="protein sequence ID" value="GKT32729.1"/>
    <property type="molecule type" value="Genomic_DNA"/>
</dbReference>
<name>A0ABQ5KN62_9EUKA</name>
<feature type="region of interest" description="Disordered" evidence="1">
    <location>
        <begin position="60"/>
        <end position="145"/>
    </location>
</feature>
<feature type="compositionally biased region" description="Basic and acidic residues" evidence="1">
    <location>
        <begin position="529"/>
        <end position="562"/>
    </location>
</feature>
<proteinExistence type="predicted"/>
<dbReference type="Proteomes" id="UP001057375">
    <property type="component" value="Unassembled WGS sequence"/>
</dbReference>
<organism evidence="2 3">
    <name type="scientific">Aduncisulcus paluster</name>
    <dbReference type="NCBI Taxonomy" id="2918883"/>
    <lineage>
        <taxon>Eukaryota</taxon>
        <taxon>Metamonada</taxon>
        <taxon>Carpediemonas-like organisms</taxon>
        <taxon>Aduncisulcus</taxon>
    </lineage>
</organism>
<evidence type="ECO:0000313" key="2">
    <source>
        <dbReference type="EMBL" id="GKT32729.1"/>
    </source>
</evidence>
<accession>A0ABQ5KN62</accession>
<feature type="compositionally biased region" description="Polar residues" evidence="1">
    <location>
        <begin position="459"/>
        <end position="474"/>
    </location>
</feature>
<protein>
    <submittedName>
        <fullName evidence="2">Uncharacterized protein</fullName>
    </submittedName>
</protein>
<feature type="compositionally biased region" description="Acidic residues" evidence="1">
    <location>
        <begin position="563"/>
        <end position="579"/>
    </location>
</feature>
<evidence type="ECO:0000313" key="3">
    <source>
        <dbReference type="Proteomes" id="UP001057375"/>
    </source>
</evidence>